<reference evidence="2" key="1">
    <citation type="journal article" date="2019" name="Int. J. Syst. Evol. Microbiol.">
        <title>The Global Catalogue of Microorganisms (GCM) 10K type strain sequencing project: providing services to taxonomists for standard genome sequencing and annotation.</title>
        <authorList>
            <consortium name="The Broad Institute Genomics Platform"/>
            <consortium name="The Broad Institute Genome Sequencing Center for Infectious Disease"/>
            <person name="Wu L."/>
            <person name="Ma J."/>
        </authorList>
    </citation>
    <scope>NUCLEOTIDE SEQUENCE [LARGE SCALE GENOMIC DNA]</scope>
    <source>
        <strain evidence="2">JCM 18952</strain>
    </source>
</reference>
<dbReference type="Proteomes" id="UP001501257">
    <property type="component" value="Unassembled WGS sequence"/>
</dbReference>
<accession>A0ABP9TJQ7</accession>
<evidence type="ECO:0000313" key="2">
    <source>
        <dbReference type="Proteomes" id="UP001501257"/>
    </source>
</evidence>
<evidence type="ECO:0000313" key="1">
    <source>
        <dbReference type="EMBL" id="GAA5226381.1"/>
    </source>
</evidence>
<name>A0ABP9TJQ7_9MICC</name>
<protein>
    <submittedName>
        <fullName evidence="1">CDP-glycerol glycerophosphotransferase family protein</fullName>
    </submittedName>
</protein>
<proteinExistence type="predicted"/>
<dbReference type="InterPro" id="IPR007554">
    <property type="entry name" value="Glycerophosphate_synth"/>
</dbReference>
<dbReference type="Gene3D" id="3.40.50.12580">
    <property type="match status" value="1"/>
</dbReference>
<dbReference type="EMBL" id="BAABLK010000020">
    <property type="protein sequence ID" value="GAA5226381.1"/>
    <property type="molecule type" value="Genomic_DNA"/>
</dbReference>
<keyword evidence="2" id="KW-1185">Reference proteome</keyword>
<comment type="caution">
    <text evidence="1">The sequence shown here is derived from an EMBL/GenBank/DDBJ whole genome shotgun (WGS) entry which is preliminary data.</text>
</comment>
<gene>
    <name evidence="1" type="ORF">GCM10025778_09120</name>
</gene>
<dbReference type="Pfam" id="PF04464">
    <property type="entry name" value="Glyphos_transf"/>
    <property type="match status" value="1"/>
</dbReference>
<organism evidence="1 2">
    <name type="scientific">Paeniglutamicibacter antarcticus</name>
    <dbReference type="NCBI Taxonomy" id="494023"/>
    <lineage>
        <taxon>Bacteria</taxon>
        <taxon>Bacillati</taxon>
        <taxon>Actinomycetota</taxon>
        <taxon>Actinomycetes</taxon>
        <taxon>Micrococcales</taxon>
        <taxon>Micrococcaceae</taxon>
        <taxon>Paeniglutamicibacter</taxon>
    </lineage>
</organism>
<dbReference type="InterPro" id="IPR043148">
    <property type="entry name" value="TagF_C"/>
</dbReference>
<sequence length="365" mass="39387">MIGQRQSIGSPVLAIFYGGPAGDLYQLKQWLPVFEQFQDELPTVLLVKNSVAALQLAKNSALPIQMAGNADSIEPLAYEWGLSAIFYVNNNLANFSVLRLADVRHIHLSHGESEKSSMVSNQLKAYDYCFVAGRASAERITSSLSLFDDSHLKQVGRPQLDQLAAATPISSSTDRATVLYAPTWEGDRPAMAYSSVASAGEKWISELLEDPTLRIIYRPHPKTGTRNSSAKQADIRIRSLIANATKGAPGAGHIVDTNSDCYPAMVSADVAVFDVSAMAMDYSTLKRPFFVTVPAALAGDLRDSPLWDAAEPLSTSAGSGLGEVINRALVKEMPSGSEMFVLHHFGADVPGTRVQSFQKAIQSVI</sequence>